<dbReference type="GO" id="GO:0005886">
    <property type="term" value="C:plasma membrane"/>
    <property type="evidence" value="ECO:0007669"/>
    <property type="project" value="UniProtKB-SubCell"/>
</dbReference>
<dbReference type="GO" id="GO:0000287">
    <property type="term" value="F:magnesium ion binding"/>
    <property type="evidence" value="ECO:0007669"/>
    <property type="project" value="TreeGrafter"/>
</dbReference>
<accession>A0A067T266</accession>
<dbReference type="GO" id="GO:0015087">
    <property type="term" value="F:cobalt ion transmembrane transporter activity"/>
    <property type="evidence" value="ECO:0007669"/>
    <property type="project" value="TreeGrafter"/>
</dbReference>
<evidence type="ECO:0000256" key="1">
    <source>
        <dbReference type="ARBA" id="ARBA00004651"/>
    </source>
</evidence>
<dbReference type="Gene3D" id="1.20.58.340">
    <property type="entry name" value="Magnesium transport protein CorA, transmembrane region"/>
    <property type="match status" value="1"/>
</dbReference>
<evidence type="ECO:0000256" key="4">
    <source>
        <dbReference type="ARBA" id="ARBA00023136"/>
    </source>
</evidence>
<feature type="region of interest" description="Disordered" evidence="5">
    <location>
        <begin position="1"/>
        <end position="49"/>
    </location>
</feature>
<dbReference type="GO" id="GO:0015095">
    <property type="term" value="F:magnesium ion transmembrane transporter activity"/>
    <property type="evidence" value="ECO:0007669"/>
    <property type="project" value="TreeGrafter"/>
</dbReference>
<evidence type="ECO:0000256" key="5">
    <source>
        <dbReference type="SAM" id="MobiDB-lite"/>
    </source>
</evidence>
<evidence type="ECO:0000256" key="2">
    <source>
        <dbReference type="ARBA" id="ARBA00022692"/>
    </source>
</evidence>
<keyword evidence="8" id="KW-1185">Reference proteome</keyword>
<organism evidence="7 8">
    <name type="scientific">Galerina marginata (strain CBS 339.88)</name>
    <dbReference type="NCBI Taxonomy" id="685588"/>
    <lineage>
        <taxon>Eukaryota</taxon>
        <taxon>Fungi</taxon>
        <taxon>Dikarya</taxon>
        <taxon>Basidiomycota</taxon>
        <taxon>Agaricomycotina</taxon>
        <taxon>Agaricomycetes</taxon>
        <taxon>Agaricomycetidae</taxon>
        <taxon>Agaricales</taxon>
        <taxon>Agaricineae</taxon>
        <taxon>Strophariaceae</taxon>
        <taxon>Galerina</taxon>
    </lineage>
</organism>
<evidence type="ECO:0000256" key="6">
    <source>
        <dbReference type="SAM" id="Phobius"/>
    </source>
</evidence>
<proteinExistence type="predicted"/>
<comment type="subcellular location">
    <subcellularLocation>
        <location evidence="1">Cell membrane</location>
        <topology evidence="1">Multi-pass membrane protein</topology>
    </subcellularLocation>
</comment>
<dbReference type="InterPro" id="IPR045863">
    <property type="entry name" value="CorA_TM1_TM2"/>
</dbReference>
<evidence type="ECO:0000313" key="7">
    <source>
        <dbReference type="EMBL" id="KDR73113.1"/>
    </source>
</evidence>
<dbReference type="AlphaFoldDB" id="A0A067T266"/>
<protein>
    <submittedName>
        <fullName evidence="7">Uncharacterized protein</fullName>
    </submittedName>
</protein>
<keyword evidence="2 6" id="KW-0812">Transmembrane</keyword>
<gene>
    <name evidence="7" type="ORF">GALMADRAFT_251677</name>
</gene>
<reference evidence="8" key="1">
    <citation type="journal article" date="2014" name="Proc. Natl. Acad. Sci. U.S.A.">
        <title>Extensive sampling of basidiomycete genomes demonstrates inadequacy of the white-rot/brown-rot paradigm for wood decay fungi.</title>
        <authorList>
            <person name="Riley R."/>
            <person name="Salamov A.A."/>
            <person name="Brown D.W."/>
            <person name="Nagy L.G."/>
            <person name="Floudas D."/>
            <person name="Held B.W."/>
            <person name="Levasseur A."/>
            <person name="Lombard V."/>
            <person name="Morin E."/>
            <person name="Otillar R."/>
            <person name="Lindquist E.A."/>
            <person name="Sun H."/>
            <person name="LaButti K.M."/>
            <person name="Schmutz J."/>
            <person name="Jabbour D."/>
            <person name="Luo H."/>
            <person name="Baker S.E."/>
            <person name="Pisabarro A.G."/>
            <person name="Walton J.D."/>
            <person name="Blanchette R.A."/>
            <person name="Henrissat B."/>
            <person name="Martin F."/>
            <person name="Cullen D."/>
            <person name="Hibbett D.S."/>
            <person name="Grigoriev I.V."/>
        </authorList>
    </citation>
    <scope>NUCLEOTIDE SEQUENCE [LARGE SCALE GENOMIC DNA]</scope>
    <source>
        <strain evidence="8">CBS 339.88</strain>
    </source>
</reference>
<feature type="transmembrane region" description="Helical" evidence="6">
    <location>
        <begin position="630"/>
        <end position="651"/>
    </location>
</feature>
<dbReference type="SUPFAM" id="SSF144083">
    <property type="entry name" value="Magnesium transport protein CorA, transmembrane region"/>
    <property type="match status" value="1"/>
</dbReference>
<dbReference type="HOGENOM" id="CLU_018401_0_0_1"/>
<feature type="compositionally biased region" description="Basic residues" evidence="5">
    <location>
        <begin position="1"/>
        <end position="17"/>
    </location>
</feature>
<dbReference type="PANTHER" id="PTHR46494">
    <property type="entry name" value="CORA FAMILY METAL ION TRANSPORTER (EUROFUNG)"/>
    <property type="match status" value="1"/>
</dbReference>
<keyword evidence="3 6" id="KW-1133">Transmembrane helix</keyword>
<evidence type="ECO:0000256" key="3">
    <source>
        <dbReference type="ARBA" id="ARBA00022989"/>
    </source>
</evidence>
<feature type="transmembrane region" description="Helical" evidence="6">
    <location>
        <begin position="596"/>
        <end position="618"/>
    </location>
</feature>
<dbReference type="Proteomes" id="UP000027222">
    <property type="component" value="Unassembled WGS sequence"/>
</dbReference>
<keyword evidence="4 6" id="KW-0472">Membrane</keyword>
<evidence type="ECO:0000313" key="8">
    <source>
        <dbReference type="Proteomes" id="UP000027222"/>
    </source>
</evidence>
<dbReference type="STRING" id="685588.A0A067T266"/>
<sequence>MAPRKHPRVPPPSHRHGAPSGPWPFLDIDDEVDPDRIADPNSHLPLSATPCSHLQTTSPPQDFCWCKYPQSLYPNWTRRQQKKSRIAKVVDRDKDGRGNSTGESTLRYLDVMEDGRFVDAGERDVEERTLDRVWVAIQHGRPAGVRVRALFVEGLSGPVMQMLGHRYNIEPFFFSSAIGWIPSRFQSHVVPGESDHITITLSFIRPTQNLPTTTGTTQTAAPSANPSFVTVATTALGLSGLGLGSGPPQTQAQPLENNRQQQQWHKTPDQGLIIDTQAPLPLRSSGLLLVADQLAVHMVRGRSSTIISLHPGAVDRTRTRTHRSATMTTAGTTAQTMHERVHLAGRSVYWGNMFKQTEDPTFVLLSLLWYALYAWDETLEALYNHICVLESEVMITNDVQMTQELHVVRAHLLHYESLLEDFRKTVAFVRDTPNPRMDARPKSKGKRATVSPVSGRRESPGIESDVGEGVDEDEDEEGGLENQEAEVDAEFENGEAEEETSEQGEQLDKDEDLDEDAEEAEEAFEKMRTRSAATMQRECQTLLLEIERLERSRKLQEKRLKNVMDLEFSMVNIEDSKRMQKLTEAAVKDSAAMKQIAYLTMAFLPASFVAAVFGMNVSEINPGSLTDLPHYIAVAVPLTVLTIWIIVAYQIQITEPRVQTLERDVLDQNQNRGDGDGVQMQTELEATQYNYLGFGFGAGGGGMARVGGNANGNVMVRKLNIWDRLWWPVILLSSVIARVKGRRRAERMESVRRARERVQTRFGTM</sequence>
<dbReference type="PANTHER" id="PTHR46494:SF1">
    <property type="entry name" value="CORA FAMILY METAL ION TRANSPORTER (EUROFUNG)"/>
    <property type="match status" value="1"/>
</dbReference>
<name>A0A067T266_GALM3</name>
<dbReference type="GO" id="GO:0050897">
    <property type="term" value="F:cobalt ion binding"/>
    <property type="evidence" value="ECO:0007669"/>
    <property type="project" value="TreeGrafter"/>
</dbReference>
<feature type="region of interest" description="Disordered" evidence="5">
    <location>
        <begin position="432"/>
        <end position="532"/>
    </location>
</feature>
<feature type="compositionally biased region" description="Acidic residues" evidence="5">
    <location>
        <begin position="508"/>
        <end position="522"/>
    </location>
</feature>
<dbReference type="EMBL" id="KL142386">
    <property type="protein sequence ID" value="KDR73113.1"/>
    <property type="molecule type" value="Genomic_DNA"/>
</dbReference>
<feature type="region of interest" description="Disordered" evidence="5">
    <location>
        <begin position="240"/>
        <end position="262"/>
    </location>
</feature>
<feature type="compositionally biased region" description="Acidic residues" evidence="5">
    <location>
        <begin position="465"/>
        <end position="502"/>
    </location>
</feature>
<dbReference type="OrthoDB" id="3231000at2759"/>
<feature type="compositionally biased region" description="Polar residues" evidence="5">
    <location>
        <begin position="247"/>
        <end position="262"/>
    </location>
</feature>